<evidence type="ECO:0000313" key="6">
    <source>
        <dbReference type="EMBL" id="PSJ36834.1"/>
    </source>
</evidence>
<dbReference type="Gene3D" id="3.30.200.20">
    <property type="entry name" value="Phosphorylase Kinase, domain 1"/>
    <property type="match status" value="1"/>
</dbReference>
<dbReference type="SUPFAM" id="SSF56112">
    <property type="entry name" value="Protein kinase-like (PK-like)"/>
    <property type="match status" value="1"/>
</dbReference>
<evidence type="ECO:0000313" key="7">
    <source>
        <dbReference type="Proteomes" id="UP000241167"/>
    </source>
</evidence>
<keyword evidence="7" id="KW-1185">Reference proteome</keyword>
<protein>
    <recommendedName>
        <fullName evidence="5">Protein kinase domain-containing protein</fullName>
    </recommendedName>
</protein>
<evidence type="ECO:0000259" key="5">
    <source>
        <dbReference type="PROSITE" id="PS50011"/>
    </source>
</evidence>
<dbReference type="Gene3D" id="1.10.510.10">
    <property type="entry name" value="Transferase(Phosphotransferase) domain 1"/>
    <property type="match status" value="1"/>
</dbReference>
<dbReference type="PROSITE" id="PS50011">
    <property type="entry name" value="PROTEIN_KINASE_DOM"/>
    <property type="match status" value="1"/>
</dbReference>
<feature type="domain" description="Protein kinase" evidence="5">
    <location>
        <begin position="53"/>
        <end position="312"/>
    </location>
</feature>
<dbReference type="InterPro" id="IPR011009">
    <property type="entry name" value="Kinase-like_dom_sf"/>
</dbReference>
<dbReference type="RefSeq" id="WP_106515647.1">
    <property type="nucleotide sequence ID" value="NZ_PXYI01000011.1"/>
</dbReference>
<gene>
    <name evidence="6" type="ORF">C7I55_24285</name>
</gene>
<organism evidence="6 7">
    <name type="scientific">Allosphingosinicella deserti</name>
    <dbReference type="NCBI Taxonomy" id="2116704"/>
    <lineage>
        <taxon>Bacteria</taxon>
        <taxon>Pseudomonadati</taxon>
        <taxon>Pseudomonadota</taxon>
        <taxon>Alphaproteobacteria</taxon>
        <taxon>Sphingomonadales</taxon>
        <taxon>Sphingomonadaceae</taxon>
        <taxon>Allosphingosinicella</taxon>
    </lineage>
</organism>
<dbReference type="GO" id="GO:0004674">
    <property type="term" value="F:protein serine/threonine kinase activity"/>
    <property type="evidence" value="ECO:0007669"/>
    <property type="project" value="TreeGrafter"/>
</dbReference>
<dbReference type="OrthoDB" id="9801841at2"/>
<accession>A0A2P7QFV4</accession>
<sequence length="615" mass="65512">MTEEPKDPPPPRDQKTVFVPADAATRFQPAGTGFAPRTDGTSIQIGDVLNHIFEVKTFIARGGMGEVFEGVNVNTDERVAIKVMLPSLAADPNVISMFRKEARTLTRLRHEALVQYRVLAQEPQLGVLYIVTEYIDGSNLSLHLGKIRAELPDLVGFLSRMASGLDTAHKLGAIHRDIAPDNVLLEDGDLARAKIIDFGIAKEMDPGSATIVGDGFAGKLNYVAPEQLGDFGGRIGPWTDVYSLALVVLALAQGSDVKMGGSLADAVDKRRAGPDLSSLPEPLRPILAKMLRADPAERFQSMEAVLAELATLAGMQAPVPTNRARKPLWIAGGIVAIAGVLGSGWLLTRSPPPVDAPEPVIGTRDPTQVARTAIDAVLPSVSCTWLQIVDVTAGKVGPTIRLTGVAGNPSAAQNEISQALAQSKIAGAGIDFSEVAQITQSGCAALDTYRQIRAPDARQLSVPQRKFEMRIQPNDPALTGYPGENAANVILQLAIADPKSDFALIGLEPSGVIDPEFSGPGTGVLGRQGLKALAQQSRIVSDRGNDRYQMQLDVNHPGWSGVLLLTGSGPFEKDVIAPPLGGRGPEWTNRFVSEAAAKGWQAQMVWFKTVDELSE</sequence>
<dbReference type="GO" id="GO:0004713">
    <property type="term" value="F:protein tyrosine kinase activity"/>
    <property type="evidence" value="ECO:0007669"/>
    <property type="project" value="InterPro"/>
</dbReference>
<keyword evidence="4" id="KW-0067">ATP-binding</keyword>
<evidence type="ECO:0000256" key="1">
    <source>
        <dbReference type="ARBA" id="ARBA00022679"/>
    </source>
</evidence>
<dbReference type="AlphaFoldDB" id="A0A2P7QFV4"/>
<dbReference type="GO" id="GO:0005524">
    <property type="term" value="F:ATP binding"/>
    <property type="evidence" value="ECO:0007669"/>
    <property type="project" value="UniProtKB-KW"/>
</dbReference>
<dbReference type="SMART" id="SM00219">
    <property type="entry name" value="TyrKc"/>
    <property type="match status" value="1"/>
</dbReference>
<evidence type="ECO:0000256" key="4">
    <source>
        <dbReference type="ARBA" id="ARBA00022840"/>
    </source>
</evidence>
<dbReference type="Proteomes" id="UP000241167">
    <property type="component" value="Unassembled WGS sequence"/>
</dbReference>
<name>A0A2P7QFV4_9SPHN</name>
<keyword evidence="2" id="KW-0547">Nucleotide-binding</keyword>
<dbReference type="InterPro" id="IPR020635">
    <property type="entry name" value="Tyr_kinase_cat_dom"/>
</dbReference>
<proteinExistence type="predicted"/>
<comment type="caution">
    <text evidence="6">The sequence shown here is derived from an EMBL/GenBank/DDBJ whole genome shotgun (WGS) entry which is preliminary data.</text>
</comment>
<dbReference type="CDD" id="cd14014">
    <property type="entry name" value="STKc_PknB_like"/>
    <property type="match status" value="1"/>
</dbReference>
<evidence type="ECO:0000256" key="2">
    <source>
        <dbReference type="ARBA" id="ARBA00022741"/>
    </source>
</evidence>
<evidence type="ECO:0000256" key="3">
    <source>
        <dbReference type="ARBA" id="ARBA00022777"/>
    </source>
</evidence>
<dbReference type="PANTHER" id="PTHR43289:SF34">
    <property type="entry name" value="SERINE_THREONINE-PROTEIN KINASE YBDM-RELATED"/>
    <property type="match status" value="1"/>
</dbReference>
<dbReference type="InterPro" id="IPR000719">
    <property type="entry name" value="Prot_kinase_dom"/>
</dbReference>
<dbReference type="PANTHER" id="PTHR43289">
    <property type="entry name" value="MITOGEN-ACTIVATED PROTEIN KINASE KINASE KINASE 20-RELATED"/>
    <property type="match status" value="1"/>
</dbReference>
<keyword evidence="1" id="KW-0808">Transferase</keyword>
<keyword evidence="3" id="KW-0418">Kinase</keyword>
<dbReference type="EMBL" id="PXYI01000011">
    <property type="protein sequence ID" value="PSJ36834.1"/>
    <property type="molecule type" value="Genomic_DNA"/>
</dbReference>
<reference evidence="6 7" key="1">
    <citation type="submission" date="2018-03" db="EMBL/GenBank/DDBJ databases">
        <title>The draft genome of Sphingosinicella sp. GL-C-18.</title>
        <authorList>
            <person name="Liu L."/>
            <person name="Li L."/>
            <person name="Liang L."/>
            <person name="Zhang X."/>
            <person name="Wang T."/>
        </authorList>
    </citation>
    <scope>NUCLEOTIDE SEQUENCE [LARGE SCALE GENOMIC DNA]</scope>
    <source>
        <strain evidence="6 7">GL-C-18</strain>
    </source>
</reference>
<dbReference type="Pfam" id="PF00069">
    <property type="entry name" value="Pkinase"/>
    <property type="match status" value="1"/>
</dbReference>